<dbReference type="KEGG" id="acry:AC20117_00240"/>
<proteinExistence type="predicted"/>
<dbReference type="STRING" id="37928.SAMN04489742_3450"/>
<keyword evidence="1" id="KW-0812">Transmembrane</keyword>
<evidence type="ECO:0000313" key="2">
    <source>
        <dbReference type="EMBL" id="SDR00297.1"/>
    </source>
</evidence>
<evidence type="ECO:0000256" key="1">
    <source>
        <dbReference type="SAM" id="Phobius"/>
    </source>
</evidence>
<keyword evidence="1" id="KW-1133">Transmembrane helix</keyword>
<reference evidence="2 3" key="1">
    <citation type="submission" date="2016-10" db="EMBL/GenBank/DDBJ databases">
        <authorList>
            <person name="de Groot N.N."/>
        </authorList>
    </citation>
    <scope>NUCLEOTIDE SEQUENCE [LARGE SCALE GENOMIC DNA]</scope>
    <source>
        <strain evidence="2 3">DSM 20117</strain>
    </source>
</reference>
<keyword evidence="1" id="KW-0472">Membrane</keyword>
<dbReference type="AlphaFoldDB" id="A0A1H1FHD6"/>
<name>A0A1H1FHD6_9MICC</name>
<evidence type="ECO:0008006" key="4">
    <source>
        <dbReference type="Google" id="ProtNLM"/>
    </source>
</evidence>
<accession>A0A1H1FHD6</accession>
<dbReference type="Proteomes" id="UP000181917">
    <property type="component" value="Unassembled WGS sequence"/>
</dbReference>
<feature type="transmembrane region" description="Helical" evidence="1">
    <location>
        <begin position="24"/>
        <end position="45"/>
    </location>
</feature>
<sequence length="215" mass="22313">MSAVTDLAAPAARLKKPSWKDPRLLIGILLVLVSVASVTALLGNADKTVEMFAARDDISVGQQITSDELSIVNVRLGDVQNTYLSAETGIPENAVATTFIRKGELIPGASVGKADALDRKPVALTIDSALPEGAGAGARVDVWVAMPDGRNGFSPPERLLESAEISQLSETGPALGSAQIEQLHVLVTDEKMPGLLNALSNGARINVVLNPGSGS</sequence>
<organism evidence="2 3">
    <name type="scientific">Crystallibacter crystallopoietes</name>
    <dbReference type="NCBI Taxonomy" id="37928"/>
    <lineage>
        <taxon>Bacteria</taxon>
        <taxon>Bacillati</taxon>
        <taxon>Actinomycetota</taxon>
        <taxon>Actinomycetes</taxon>
        <taxon>Micrococcales</taxon>
        <taxon>Micrococcaceae</taxon>
        <taxon>Crystallibacter</taxon>
    </lineage>
</organism>
<dbReference type="EMBL" id="FNKH01000002">
    <property type="protein sequence ID" value="SDR00297.1"/>
    <property type="molecule type" value="Genomic_DNA"/>
</dbReference>
<evidence type="ECO:0000313" key="3">
    <source>
        <dbReference type="Proteomes" id="UP000181917"/>
    </source>
</evidence>
<keyword evidence="3" id="KW-1185">Reference proteome</keyword>
<protein>
    <recommendedName>
        <fullName evidence="4">SAF domain-containing protein</fullName>
    </recommendedName>
</protein>
<gene>
    <name evidence="2" type="ORF">SAMN04489742_3450</name>
</gene>